<dbReference type="InterPro" id="IPR011033">
    <property type="entry name" value="PRC_barrel-like_sf"/>
</dbReference>
<organism evidence="8 9">
    <name type="scientific">Paenibacillus montaniterrae</name>
    <dbReference type="NCBI Taxonomy" id="429341"/>
    <lineage>
        <taxon>Bacteria</taxon>
        <taxon>Bacillati</taxon>
        <taxon>Bacillota</taxon>
        <taxon>Bacilli</taxon>
        <taxon>Bacillales</taxon>
        <taxon>Paenibacillaceae</taxon>
        <taxon>Paenibacillus</taxon>
    </lineage>
</organism>
<dbReference type="EMBL" id="BOSE01000001">
    <property type="protein sequence ID" value="GIP14523.1"/>
    <property type="molecule type" value="Genomic_DNA"/>
</dbReference>
<dbReference type="RefSeq" id="WP_213512742.1">
    <property type="nucleotide sequence ID" value="NZ_BOSE01000001.1"/>
</dbReference>
<dbReference type="HAMAP" id="MF_00014">
    <property type="entry name" value="Ribosome_mat_RimM"/>
    <property type="match status" value="1"/>
</dbReference>
<keyword evidence="3 5" id="KW-0698">rRNA processing</keyword>
<dbReference type="Pfam" id="PF05239">
    <property type="entry name" value="PRC"/>
    <property type="match status" value="1"/>
</dbReference>
<comment type="caution">
    <text evidence="8">The sequence shown here is derived from an EMBL/GenBank/DDBJ whole genome shotgun (WGS) entry which is preliminary data.</text>
</comment>
<dbReference type="SUPFAM" id="SSF50346">
    <property type="entry name" value="PRC-barrel domain"/>
    <property type="match status" value="1"/>
</dbReference>
<dbReference type="PANTHER" id="PTHR33692">
    <property type="entry name" value="RIBOSOME MATURATION FACTOR RIMM"/>
    <property type="match status" value="1"/>
</dbReference>
<gene>
    <name evidence="5 8" type="primary">rimM</name>
    <name evidence="8" type="ORF">J40TS1_01650</name>
</gene>
<dbReference type="Proteomes" id="UP000683139">
    <property type="component" value="Unassembled WGS sequence"/>
</dbReference>
<dbReference type="InterPro" id="IPR036976">
    <property type="entry name" value="RimM_N_sf"/>
</dbReference>
<dbReference type="InterPro" id="IPR002676">
    <property type="entry name" value="RimM_N"/>
</dbReference>
<evidence type="ECO:0000256" key="1">
    <source>
        <dbReference type="ARBA" id="ARBA00022490"/>
    </source>
</evidence>
<dbReference type="GO" id="GO:0006364">
    <property type="term" value="P:rRNA processing"/>
    <property type="evidence" value="ECO:0007669"/>
    <property type="project" value="UniProtKB-UniRule"/>
</dbReference>
<evidence type="ECO:0000256" key="4">
    <source>
        <dbReference type="ARBA" id="ARBA00023186"/>
    </source>
</evidence>
<evidence type="ECO:0000256" key="5">
    <source>
        <dbReference type="HAMAP-Rule" id="MF_00014"/>
    </source>
</evidence>
<reference evidence="8" key="1">
    <citation type="submission" date="2021-03" db="EMBL/GenBank/DDBJ databases">
        <title>Antimicrobial resistance genes in bacteria isolated from Japanese honey, and their potential for conferring macrolide and lincosamide resistance in the American foulbrood pathogen Paenibacillus larvae.</title>
        <authorList>
            <person name="Okamoto M."/>
            <person name="Kumagai M."/>
            <person name="Kanamori H."/>
            <person name="Takamatsu D."/>
        </authorList>
    </citation>
    <scope>NUCLEOTIDE SEQUENCE</scope>
    <source>
        <strain evidence="8">J40TS1</strain>
    </source>
</reference>
<dbReference type="AlphaFoldDB" id="A0A919YPA5"/>
<dbReference type="GO" id="GO:0005840">
    <property type="term" value="C:ribosome"/>
    <property type="evidence" value="ECO:0007669"/>
    <property type="project" value="InterPro"/>
</dbReference>
<evidence type="ECO:0000256" key="2">
    <source>
        <dbReference type="ARBA" id="ARBA00022517"/>
    </source>
</evidence>
<evidence type="ECO:0000313" key="8">
    <source>
        <dbReference type="EMBL" id="GIP14523.1"/>
    </source>
</evidence>
<proteinExistence type="inferred from homology"/>
<dbReference type="GO" id="GO:0042274">
    <property type="term" value="P:ribosomal small subunit biogenesis"/>
    <property type="evidence" value="ECO:0007669"/>
    <property type="project" value="UniProtKB-UniRule"/>
</dbReference>
<comment type="subunit">
    <text evidence="5">Binds ribosomal protein uS19.</text>
</comment>
<evidence type="ECO:0000313" key="9">
    <source>
        <dbReference type="Proteomes" id="UP000683139"/>
    </source>
</evidence>
<accession>A0A919YPA5</accession>
<keyword evidence="2 5" id="KW-0690">Ribosome biogenesis</keyword>
<comment type="function">
    <text evidence="5">An accessory protein needed during the final step in the assembly of 30S ribosomal subunit, possibly for assembly of the head region. Essential for efficient processing of 16S rRNA. May be needed both before and after RbfA during the maturation of 16S rRNA. It has affinity for free ribosomal 30S subunits but not for 70S ribosomes.</text>
</comment>
<feature type="domain" description="PRC-barrel" evidence="7">
    <location>
        <begin position="98"/>
        <end position="173"/>
    </location>
</feature>
<dbReference type="SUPFAM" id="SSF50447">
    <property type="entry name" value="Translation proteins"/>
    <property type="match status" value="1"/>
</dbReference>
<dbReference type="InterPro" id="IPR009000">
    <property type="entry name" value="Transl_B-barrel_sf"/>
</dbReference>
<name>A0A919YPA5_9BACL</name>
<dbReference type="InterPro" id="IPR011961">
    <property type="entry name" value="RimM"/>
</dbReference>
<dbReference type="Gene3D" id="2.30.30.240">
    <property type="entry name" value="PRC-barrel domain"/>
    <property type="match status" value="1"/>
</dbReference>
<dbReference type="Gene3D" id="2.40.30.60">
    <property type="entry name" value="RimM"/>
    <property type="match status" value="1"/>
</dbReference>
<keyword evidence="1 5" id="KW-0963">Cytoplasm</keyword>
<dbReference type="GO" id="GO:0005737">
    <property type="term" value="C:cytoplasm"/>
    <property type="evidence" value="ECO:0007669"/>
    <property type="project" value="UniProtKB-SubCell"/>
</dbReference>
<comment type="subcellular location">
    <subcellularLocation>
        <location evidence="5">Cytoplasm</location>
    </subcellularLocation>
</comment>
<dbReference type="NCBIfam" id="TIGR02273">
    <property type="entry name" value="16S_RimM"/>
    <property type="match status" value="1"/>
</dbReference>
<dbReference type="PANTHER" id="PTHR33692:SF1">
    <property type="entry name" value="RIBOSOME MATURATION FACTOR RIMM"/>
    <property type="match status" value="1"/>
</dbReference>
<evidence type="ECO:0000256" key="3">
    <source>
        <dbReference type="ARBA" id="ARBA00022552"/>
    </source>
</evidence>
<comment type="domain">
    <text evidence="5">The PRC barrel domain binds ribosomal protein uS19.</text>
</comment>
<feature type="domain" description="RimM N-terminal" evidence="6">
    <location>
        <begin position="8"/>
        <end position="89"/>
    </location>
</feature>
<evidence type="ECO:0000259" key="6">
    <source>
        <dbReference type="Pfam" id="PF01782"/>
    </source>
</evidence>
<dbReference type="GO" id="GO:0043022">
    <property type="term" value="F:ribosome binding"/>
    <property type="evidence" value="ECO:0007669"/>
    <property type="project" value="InterPro"/>
</dbReference>
<keyword evidence="9" id="KW-1185">Reference proteome</keyword>
<dbReference type="Pfam" id="PF01782">
    <property type="entry name" value="RimM"/>
    <property type="match status" value="1"/>
</dbReference>
<protein>
    <recommendedName>
        <fullName evidence="5">Ribosome maturation factor RimM</fullName>
    </recommendedName>
</protein>
<dbReference type="InterPro" id="IPR027275">
    <property type="entry name" value="PRC-brl_dom"/>
</dbReference>
<comment type="similarity">
    <text evidence="5">Belongs to the RimM family.</text>
</comment>
<sequence length="174" mass="19315">MSGNWFNVGVIVNTHGIRGDIKVLSKTDFPEERFAKGSKLTMFDDATGQSQPIEIEQAREHKGMYIVKLKGFSNINEVEKYKGWVIRVAGEEQGTLDEGEYFYHQIIGCSVYTEDGELLGSITEILSPGANDVWVVAPSNSKAKPILLPVIDPVILNVDIAERRITVHLLEGLI</sequence>
<evidence type="ECO:0000259" key="7">
    <source>
        <dbReference type="Pfam" id="PF05239"/>
    </source>
</evidence>
<keyword evidence="4 5" id="KW-0143">Chaperone</keyword>